<proteinExistence type="predicted"/>
<dbReference type="Pfam" id="PF07686">
    <property type="entry name" value="V-set"/>
    <property type="match status" value="1"/>
</dbReference>
<dbReference type="InterPro" id="IPR013106">
    <property type="entry name" value="Ig_V-set"/>
</dbReference>
<accession>A0A674BDL6</accession>
<dbReference type="InterPro" id="IPR051287">
    <property type="entry name" value="TCR_variable_region"/>
</dbReference>
<dbReference type="SUPFAM" id="SSF48726">
    <property type="entry name" value="Immunoglobulin"/>
    <property type="match status" value="1"/>
</dbReference>
<keyword evidence="4" id="KW-0393">Immunoglobulin domain</keyword>
<dbReference type="AlphaFoldDB" id="A0A674BDL6"/>
<evidence type="ECO:0000313" key="8">
    <source>
        <dbReference type="Proteomes" id="UP000472277"/>
    </source>
</evidence>
<dbReference type="GeneTree" id="ENSGT00990000204614"/>
<evidence type="ECO:0000259" key="6">
    <source>
        <dbReference type="Pfam" id="PF07686"/>
    </source>
</evidence>
<reference evidence="7" key="2">
    <citation type="submission" date="2025-09" db="UniProtKB">
        <authorList>
            <consortium name="Ensembl"/>
        </authorList>
    </citation>
    <scope>IDENTIFICATION</scope>
</reference>
<name>A0A674BDL6_SALTR</name>
<dbReference type="InterPro" id="IPR013783">
    <property type="entry name" value="Ig-like_fold"/>
</dbReference>
<feature type="chain" id="PRO_5025400360" description="Immunoglobulin V-set domain-containing protein" evidence="5">
    <location>
        <begin position="34"/>
        <end position="134"/>
    </location>
</feature>
<protein>
    <recommendedName>
        <fullName evidence="6">Immunoglobulin V-set domain-containing protein</fullName>
    </recommendedName>
</protein>
<organism evidence="7 8">
    <name type="scientific">Salmo trutta</name>
    <name type="common">Brown trout</name>
    <dbReference type="NCBI Taxonomy" id="8032"/>
    <lineage>
        <taxon>Eukaryota</taxon>
        <taxon>Metazoa</taxon>
        <taxon>Chordata</taxon>
        <taxon>Craniata</taxon>
        <taxon>Vertebrata</taxon>
        <taxon>Euteleostomi</taxon>
        <taxon>Actinopterygii</taxon>
        <taxon>Neopterygii</taxon>
        <taxon>Teleostei</taxon>
        <taxon>Protacanthopterygii</taxon>
        <taxon>Salmoniformes</taxon>
        <taxon>Salmonidae</taxon>
        <taxon>Salmoninae</taxon>
        <taxon>Salmo</taxon>
    </lineage>
</organism>
<feature type="domain" description="Immunoglobulin V-set" evidence="6">
    <location>
        <begin position="37"/>
        <end position="114"/>
    </location>
</feature>
<keyword evidence="8" id="KW-1185">Reference proteome</keyword>
<sequence length="134" mass="15200">LNFFCRGPYLSTTQTSISLSRWLLLLTVEVVAGQTDSIKADSLLWYRQYSGSGLQFLYLVTTINKPYELRADPQDFRLSVTQNKERTCVDLEISSAEVTDSAMYYCALRPTVTGNTDTLYKNLKSPESVFLLCM</sequence>
<evidence type="ECO:0000256" key="3">
    <source>
        <dbReference type="ARBA" id="ARBA00023170"/>
    </source>
</evidence>
<dbReference type="GO" id="GO:0002250">
    <property type="term" value="P:adaptive immune response"/>
    <property type="evidence" value="ECO:0007669"/>
    <property type="project" value="UniProtKB-KW"/>
</dbReference>
<evidence type="ECO:0000256" key="4">
    <source>
        <dbReference type="ARBA" id="ARBA00023319"/>
    </source>
</evidence>
<dbReference type="PANTHER" id="PTHR19367:SF18">
    <property type="entry name" value="T CELL RECEPTOR ALPHA VARIABLE 16"/>
    <property type="match status" value="1"/>
</dbReference>
<dbReference type="Ensembl" id="ENSSTUT00000073874.1">
    <property type="protein sequence ID" value="ENSSTUP00000069539.1"/>
    <property type="gene ID" value="ENSSTUG00000030544.1"/>
</dbReference>
<dbReference type="InterPro" id="IPR036179">
    <property type="entry name" value="Ig-like_dom_sf"/>
</dbReference>
<evidence type="ECO:0000313" key="7">
    <source>
        <dbReference type="Ensembl" id="ENSSTUP00000069539.1"/>
    </source>
</evidence>
<evidence type="ECO:0000256" key="1">
    <source>
        <dbReference type="ARBA" id="ARBA00022729"/>
    </source>
</evidence>
<keyword evidence="3" id="KW-0675">Receptor</keyword>
<evidence type="ECO:0000256" key="2">
    <source>
        <dbReference type="ARBA" id="ARBA00023130"/>
    </source>
</evidence>
<keyword evidence="2" id="KW-1064">Adaptive immunity</keyword>
<dbReference type="Proteomes" id="UP000472277">
    <property type="component" value="Chromosome 21"/>
</dbReference>
<reference evidence="7" key="1">
    <citation type="submission" date="2025-08" db="UniProtKB">
        <authorList>
            <consortium name="Ensembl"/>
        </authorList>
    </citation>
    <scope>IDENTIFICATION</scope>
</reference>
<dbReference type="Gene3D" id="2.60.40.10">
    <property type="entry name" value="Immunoglobulins"/>
    <property type="match status" value="1"/>
</dbReference>
<keyword evidence="2" id="KW-0391">Immunity</keyword>
<feature type="signal peptide" evidence="5">
    <location>
        <begin position="1"/>
        <end position="33"/>
    </location>
</feature>
<dbReference type="InParanoid" id="A0A674BDL6"/>
<dbReference type="PANTHER" id="PTHR19367">
    <property type="entry name" value="T-CELL RECEPTOR ALPHA CHAIN V REGION"/>
    <property type="match status" value="1"/>
</dbReference>
<evidence type="ECO:0000256" key="5">
    <source>
        <dbReference type="SAM" id="SignalP"/>
    </source>
</evidence>
<keyword evidence="1 5" id="KW-0732">Signal</keyword>